<keyword evidence="2" id="KW-0732">Signal</keyword>
<dbReference type="GO" id="GO:0005576">
    <property type="term" value="C:extracellular region"/>
    <property type="evidence" value="ECO:0007669"/>
    <property type="project" value="UniProtKB-SubCell"/>
</dbReference>
<accession>A0A9E8KNU7</accession>
<evidence type="ECO:0000313" key="4">
    <source>
        <dbReference type="EMBL" id="UZW74059.1"/>
    </source>
</evidence>
<dbReference type="PANTHER" id="PTHR34216:SF3">
    <property type="entry name" value="POLY-BETA-1,6-N-ACETYL-D-GLUCOSAMINE N-DEACETYLASE"/>
    <property type="match status" value="1"/>
</dbReference>
<keyword evidence="5" id="KW-1185">Reference proteome</keyword>
<name>A0A9E8KNU7_9ALTE</name>
<sequence length="279" mass="32039">MSNLLFALYILLPLSALAAIWFSFRYAWWSKAVDYKHPRILMYHMVSDPKPGTKFNGLRVSPAMFEKQLQWLKQNNWNFVTMNQLIDNHSQLPEKTVALTFDDGYEDNYTQAYPLMKKYGACGTLYLVINRHNNDWSTKKKAHHNSGELVKEPKLSDDQVNEMVSSGVFEIGGHTTNHVNLNTIDKQTKYAEMSESKAMLEEQLNTAINSFAYPFGIYGTEDPAIAKELGYTNAVLAEGGIETDIDKNRFKLRRVKISGKDNFLAFKMRMKTGKRGWKK</sequence>
<evidence type="ECO:0000259" key="3">
    <source>
        <dbReference type="PROSITE" id="PS51677"/>
    </source>
</evidence>
<dbReference type="InterPro" id="IPR002509">
    <property type="entry name" value="NODB_dom"/>
</dbReference>
<comment type="subcellular location">
    <subcellularLocation>
        <location evidence="1">Secreted</location>
    </subcellularLocation>
</comment>
<evidence type="ECO:0000313" key="5">
    <source>
        <dbReference type="Proteomes" id="UP001164472"/>
    </source>
</evidence>
<dbReference type="Gene3D" id="3.20.20.370">
    <property type="entry name" value="Glycoside hydrolase/deacetylase"/>
    <property type="match status" value="1"/>
</dbReference>
<reference evidence="4" key="1">
    <citation type="submission" date="2022-07" db="EMBL/GenBank/DDBJ databases">
        <title>Alkalimarinus sp. nov., isolated from gut of a Alitta virens.</title>
        <authorList>
            <person name="Yang A.I."/>
            <person name="Shin N.-R."/>
        </authorList>
    </citation>
    <scope>NUCLEOTIDE SEQUENCE</scope>
    <source>
        <strain evidence="4">FA028</strain>
    </source>
</reference>
<dbReference type="GO" id="GO:0005975">
    <property type="term" value="P:carbohydrate metabolic process"/>
    <property type="evidence" value="ECO:0007669"/>
    <property type="project" value="InterPro"/>
</dbReference>
<evidence type="ECO:0000256" key="2">
    <source>
        <dbReference type="ARBA" id="ARBA00022729"/>
    </source>
</evidence>
<dbReference type="KEGG" id="asem:NNL22_13610"/>
<dbReference type="InterPro" id="IPR051398">
    <property type="entry name" value="Polysacch_Deacetylase"/>
</dbReference>
<dbReference type="Pfam" id="PF01522">
    <property type="entry name" value="Polysacc_deac_1"/>
    <property type="match status" value="1"/>
</dbReference>
<dbReference type="PANTHER" id="PTHR34216">
    <property type="match status" value="1"/>
</dbReference>
<organism evidence="4 5">
    <name type="scientific">Alkalimarinus sediminis</name>
    <dbReference type="NCBI Taxonomy" id="1632866"/>
    <lineage>
        <taxon>Bacteria</taxon>
        <taxon>Pseudomonadati</taxon>
        <taxon>Pseudomonadota</taxon>
        <taxon>Gammaproteobacteria</taxon>
        <taxon>Alteromonadales</taxon>
        <taxon>Alteromonadaceae</taxon>
        <taxon>Alkalimarinus</taxon>
    </lineage>
</organism>
<dbReference type="GO" id="GO:0016810">
    <property type="term" value="F:hydrolase activity, acting on carbon-nitrogen (but not peptide) bonds"/>
    <property type="evidence" value="ECO:0007669"/>
    <property type="project" value="InterPro"/>
</dbReference>
<dbReference type="InterPro" id="IPR011330">
    <property type="entry name" value="Glyco_hydro/deAcase_b/a-brl"/>
</dbReference>
<dbReference type="SUPFAM" id="SSF88713">
    <property type="entry name" value="Glycoside hydrolase/deacetylase"/>
    <property type="match status" value="1"/>
</dbReference>
<dbReference type="PROSITE" id="PS51677">
    <property type="entry name" value="NODB"/>
    <property type="match status" value="1"/>
</dbReference>
<proteinExistence type="predicted"/>
<dbReference type="CDD" id="cd10918">
    <property type="entry name" value="CE4_NodB_like_5s_6s"/>
    <property type="match status" value="1"/>
</dbReference>
<gene>
    <name evidence="4" type="ORF">NNL22_13610</name>
</gene>
<evidence type="ECO:0000256" key="1">
    <source>
        <dbReference type="ARBA" id="ARBA00004613"/>
    </source>
</evidence>
<feature type="domain" description="NodB homology" evidence="3">
    <location>
        <begin position="95"/>
        <end position="279"/>
    </location>
</feature>
<dbReference type="Proteomes" id="UP001164472">
    <property type="component" value="Chromosome"/>
</dbReference>
<dbReference type="EMBL" id="CP101527">
    <property type="protein sequence ID" value="UZW74059.1"/>
    <property type="molecule type" value="Genomic_DNA"/>
</dbReference>
<dbReference type="AlphaFoldDB" id="A0A9E8KNU7"/>
<dbReference type="RefSeq" id="WP_251811518.1">
    <property type="nucleotide sequence ID" value="NZ_CP101527.1"/>
</dbReference>
<protein>
    <submittedName>
        <fullName evidence="4">Polysaccharide deacetylase family protein</fullName>
    </submittedName>
</protein>